<feature type="signal peptide" evidence="1">
    <location>
        <begin position="1"/>
        <end position="19"/>
    </location>
</feature>
<evidence type="ECO:0008006" key="4">
    <source>
        <dbReference type="Google" id="ProtNLM"/>
    </source>
</evidence>
<dbReference type="EMBL" id="JBHLTS010000080">
    <property type="protein sequence ID" value="MFC0519031.1"/>
    <property type="molecule type" value="Genomic_DNA"/>
</dbReference>
<sequence>MKFLIILNLLLMAALGVMAQSKAEFPVIVDKTVKANFAFSEKWAYPWHVIKQAGGKFENTLGNNISKADTAHLYFTANCKTNVQGGYKLKYCFAAKNKTGIRLNFADGLPAYANEYHVYIQSNKYYFEPELVYPDVVAGQKTTYRVVKSKLILNQQDYDTAKVLSGYIDTEFTETITGPTKTHFTHTYYFRGYFKTKIKS</sequence>
<dbReference type="Proteomes" id="UP001589828">
    <property type="component" value="Unassembled WGS sequence"/>
</dbReference>
<organism evidence="2 3">
    <name type="scientific">Mucilaginibacter angelicae</name>
    <dbReference type="NCBI Taxonomy" id="869718"/>
    <lineage>
        <taxon>Bacteria</taxon>
        <taxon>Pseudomonadati</taxon>
        <taxon>Bacteroidota</taxon>
        <taxon>Sphingobacteriia</taxon>
        <taxon>Sphingobacteriales</taxon>
        <taxon>Sphingobacteriaceae</taxon>
        <taxon>Mucilaginibacter</taxon>
    </lineage>
</organism>
<name>A0ABV6LI04_9SPHI</name>
<evidence type="ECO:0000313" key="3">
    <source>
        <dbReference type="Proteomes" id="UP001589828"/>
    </source>
</evidence>
<feature type="chain" id="PRO_5045297210" description="DUF4468 domain-containing protein" evidence="1">
    <location>
        <begin position="20"/>
        <end position="200"/>
    </location>
</feature>
<gene>
    <name evidence="2" type="ORF">ACFFGT_32765</name>
</gene>
<dbReference type="RefSeq" id="WP_377026731.1">
    <property type="nucleotide sequence ID" value="NZ_JBHLTS010000080.1"/>
</dbReference>
<evidence type="ECO:0000256" key="1">
    <source>
        <dbReference type="SAM" id="SignalP"/>
    </source>
</evidence>
<keyword evidence="1" id="KW-0732">Signal</keyword>
<proteinExistence type="predicted"/>
<evidence type="ECO:0000313" key="2">
    <source>
        <dbReference type="EMBL" id="MFC0519031.1"/>
    </source>
</evidence>
<reference evidence="2 3" key="1">
    <citation type="submission" date="2024-09" db="EMBL/GenBank/DDBJ databases">
        <authorList>
            <person name="Sun Q."/>
            <person name="Mori K."/>
        </authorList>
    </citation>
    <scope>NUCLEOTIDE SEQUENCE [LARGE SCALE GENOMIC DNA]</scope>
    <source>
        <strain evidence="2 3">NCAIM B.02415</strain>
    </source>
</reference>
<protein>
    <recommendedName>
        <fullName evidence="4">DUF4468 domain-containing protein</fullName>
    </recommendedName>
</protein>
<accession>A0ABV6LI04</accession>
<keyword evidence="3" id="KW-1185">Reference proteome</keyword>
<comment type="caution">
    <text evidence="2">The sequence shown here is derived from an EMBL/GenBank/DDBJ whole genome shotgun (WGS) entry which is preliminary data.</text>
</comment>